<proteinExistence type="predicted"/>
<reference evidence="1" key="1">
    <citation type="submission" date="2014-09" db="EMBL/GenBank/DDBJ databases">
        <authorList>
            <person name="Magalhaes I.L.F."/>
            <person name="Oliveira U."/>
            <person name="Santos F.R."/>
            <person name="Vidigal T.H.D.A."/>
            <person name="Brescovit A.D."/>
            <person name="Santos A.J."/>
        </authorList>
    </citation>
    <scope>NUCLEOTIDE SEQUENCE</scope>
    <source>
        <tissue evidence="1">Shoot tissue taken approximately 20 cm above the soil surface</tissue>
    </source>
</reference>
<evidence type="ECO:0000313" key="1">
    <source>
        <dbReference type="EMBL" id="JAE14882.1"/>
    </source>
</evidence>
<dbReference type="EMBL" id="GBRH01183014">
    <property type="protein sequence ID" value="JAE14882.1"/>
    <property type="molecule type" value="Transcribed_RNA"/>
</dbReference>
<organism evidence="1">
    <name type="scientific">Arundo donax</name>
    <name type="common">Giant reed</name>
    <name type="synonym">Donax arundinaceus</name>
    <dbReference type="NCBI Taxonomy" id="35708"/>
    <lineage>
        <taxon>Eukaryota</taxon>
        <taxon>Viridiplantae</taxon>
        <taxon>Streptophyta</taxon>
        <taxon>Embryophyta</taxon>
        <taxon>Tracheophyta</taxon>
        <taxon>Spermatophyta</taxon>
        <taxon>Magnoliopsida</taxon>
        <taxon>Liliopsida</taxon>
        <taxon>Poales</taxon>
        <taxon>Poaceae</taxon>
        <taxon>PACMAD clade</taxon>
        <taxon>Arundinoideae</taxon>
        <taxon>Arundineae</taxon>
        <taxon>Arundo</taxon>
    </lineage>
</organism>
<dbReference type="AlphaFoldDB" id="A0A0A9FRH4"/>
<sequence length="44" mass="5019">MENKLLLVLRNATNSVDWGIRRSNKDLDLIVHGKEKAIQNKISS</sequence>
<accession>A0A0A9FRH4</accession>
<protein>
    <submittedName>
        <fullName evidence="1">Uncharacterized protein</fullName>
    </submittedName>
</protein>
<name>A0A0A9FRH4_ARUDO</name>
<reference evidence="1" key="2">
    <citation type="journal article" date="2015" name="Data Brief">
        <title>Shoot transcriptome of the giant reed, Arundo donax.</title>
        <authorList>
            <person name="Barrero R.A."/>
            <person name="Guerrero F.D."/>
            <person name="Moolhuijzen P."/>
            <person name="Goolsby J.A."/>
            <person name="Tidwell J."/>
            <person name="Bellgard S.E."/>
            <person name="Bellgard M.I."/>
        </authorList>
    </citation>
    <scope>NUCLEOTIDE SEQUENCE</scope>
    <source>
        <tissue evidence="1">Shoot tissue taken approximately 20 cm above the soil surface</tissue>
    </source>
</reference>